<dbReference type="RefSeq" id="WP_131554617.1">
    <property type="nucleotide sequence ID" value="NZ_SJSK01000005.1"/>
</dbReference>
<reference evidence="4 5" key="1">
    <citation type="submission" date="2019-02" db="EMBL/GenBank/DDBJ databases">
        <title>Pedobacter sp. RP-1-13 sp. nov., isolated from Arctic soil.</title>
        <authorList>
            <person name="Dahal R.H."/>
        </authorList>
    </citation>
    <scope>NUCLEOTIDE SEQUENCE [LARGE SCALE GENOMIC DNA]</scope>
    <source>
        <strain evidence="4 5">RP-1-13</strain>
    </source>
</reference>
<feature type="domain" description="Glycosyl hydrolase family 95 catalytic" evidence="3">
    <location>
        <begin position="307"/>
        <end position="711"/>
    </location>
</feature>
<evidence type="ECO:0000259" key="3">
    <source>
        <dbReference type="Pfam" id="PF22124"/>
    </source>
</evidence>
<keyword evidence="4" id="KW-0378">Hydrolase</keyword>
<keyword evidence="5" id="KW-1185">Reference proteome</keyword>
<dbReference type="InterPro" id="IPR027414">
    <property type="entry name" value="GH95_N_dom"/>
</dbReference>
<dbReference type="SUPFAM" id="SSF49265">
    <property type="entry name" value="Fibronectin type III"/>
    <property type="match status" value="1"/>
</dbReference>
<dbReference type="InterPro" id="IPR008928">
    <property type="entry name" value="6-hairpin_glycosidase_sf"/>
</dbReference>
<dbReference type="InterPro" id="IPR012341">
    <property type="entry name" value="6hp_glycosidase-like_sf"/>
</dbReference>
<dbReference type="InterPro" id="IPR013783">
    <property type="entry name" value="Ig-like_fold"/>
</dbReference>
<sequence length="909" mass="101825">MMQQFSTKFIKTTILILVMTGGLKAFAQEKRPEKIYRLWYDAPAPELPITSMDSLNRMSLTEATPIDPAWENWSLPMGNGYLGASIFGRTVTERVQITENSLAAKSLYGGVGLTNFAELYIDFNHRTPSGYTRSLRLNDAVSTVKYTQDGVVYQREYFTSYPDKVMVIKLRASQKGKLSFTLRPQIPYKKEFGVASKNNGRMGKVTAQNDIITLAGKMEVLNILFEGQFRVIPSGGSMKALNDETGDNGRIVVTDADSAVIVVAVGTNYKLQSKIFLEHNSLKKLDGTVSPHGKVSDILEKATAKNYARLLADHKKDYINLFSRARIDLGSTVSKLPTDKLLKNYKEGIIDTYLEELYFQYGRYLLICSSRPGTLPPNLQGIWSQYDITPWTGGYWHNINVQMNYWPAFNTNLVELFKPFVDYNLAYREAATIGATQYIKKNNPKMLSPDGDNGWTIGTGASAYNISSPGVHSGPGTGTMTSKMFWDYYEFTGDKNILRNITYPTVLGMSKFLSKVVIDTAGLLLTSPSYSPEQRSRVTKEHYQTVGCAFDQQMIYESHQDVLKVAKMIGSKDPILPVLQHQLPKLDPVQIGLDGQLKEYREEQYYGDFVDPKHRHTSQLVGLYPGTMINSSTPAWLDASRESLDRRGDKATGWGMAYRLNLWARIKDGDRAYLLYQTLLQRCTLDNLWDTHPPFQIDGNFGGTAGVAEMLLQSHEGFIDLLPAIPQKWKTGSFDGLLARGNFEVSANWKNNQAMNFAIKSKVGGICKLRYPNIQQAVVKNASGKQIILLSKKKDFVSFKTKAGDSFTISAIPTHSKVTAPSDLVIQENRNDVVVMQWKKSPDAIAYNVYAHYGDSPDYQLVRQHVTGTTATYKIATENVAKHCIFKVTAVNNQGRESDGIRVNVVKDK</sequence>
<feature type="domain" description="Glycosyl hydrolase family 95 N-terminal" evidence="1">
    <location>
        <begin position="113"/>
        <end position="270"/>
    </location>
</feature>
<gene>
    <name evidence="4" type="ORF">EZ428_18150</name>
</gene>
<dbReference type="PANTHER" id="PTHR31084:SF19">
    <property type="entry name" value="GLYCOSYL HYDROLASE FAMILY 95 N-TERMINAL DOMAIN-CONTAINING PROTEIN"/>
    <property type="match status" value="1"/>
</dbReference>
<dbReference type="Gene3D" id="2.70.98.50">
    <property type="entry name" value="putative glycoside hydrolase family protein from bacillus halodurans"/>
    <property type="match status" value="1"/>
</dbReference>
<dbReference type="InterPro" id="IPR036116">
    <property type="entry name" value="FN3_sf"/>
</dbReference>
<dbReference type="GO" id="GO:0005975">
    <property type="term" value="P:carbohydrate metabolic process"/>
    <property type="evidence" value="ECO:0007669"/>
    <property type="project" value="InterPro"/>
</dbReference>
<dbReference type="Gene3D" id="2.60.40.10">
    <property type="entry name" value="Immunoglobulins"/>
    <property type="match status" value="1"/>
</dbReference>
<dbReference type="Gene3D" id="1.50.10.10">
    <property type="match status" value="1"/>
</dbReference>
<dbReference type="PIRSF" id="PIRSF007663">
    <property type="entry name" value="UCP007663"/>
    <property type="match status" value="1"/>
</dbReference>
<dbReference type="Pfam" id="PF14498">
    <property type="entry name" value="Glyco_hyd_65N_2"/>
    <property type="match status" value="1"/>
</dbReference>
<organism evidence="4 5">
    <name type="scientific">Pedobacter frigiditerrae</name>
    <dbReference type="NCBI Taxonomy" id="2530452"/>
    <lineage>
        <taxon>Bacteria</taxon>
        <taxon>Pseudomonadati</taxon>
        <taxon>Bacteroidota</taxon>
        <taxon>Sphingobacteriia</taxon>
        <taxon>Sphingobacteriales</taxon>
        <taxon>Sphingobacteriaceae</taxon>
        <taxon>Pedobacter</taxon>
    </lineage>
</organism>
<dbReference type="GO" id="GO:0004560">
    <property type="term" value="F:alpha-L-fucosidase activity"/>
    <property type="evidence" value="ECO:0007669"/>
    <property type="project" value="InterPro"/>
</dbReference>
<comment type="caution">
    <text evidence="4">The sequence shown here is derived from an EMBL/GenBank/DDBJ whole genome shotgun (WGS) entry which is preliminary data.</text>
</comment>
<dbReference type="Pfam" id="PF21307">
    <property type="entry name" value="Glyco_hydro_95_C"/>
    <property type="match status" value="1"/>
</dbReference>
<evidence type="ECO:0000313" key="5">
    <source>
        <dbReference type="Proteomes" id="UP000292884"/>
    </source>
</evidence>
<proteinExistence type="predicted"/>
<evidence type="ECO:0000259" key="1">
    <source>
        <dbReference type="Pfam" id="PF14498"/>
    </source>
</evidence>
<protein>
    <submittedName>
        <fullName evidence="4">Glycoside hydrolase family 95 protein</fullName>
    </submittedName>
</protein>
<dbReference type="EMBL" id="SJSK01000005">
    <property type="protein sequence ID" value="TCC88563.1"/>
    <property type="molecule type" value="Genomic_DNA"/>
</dbReference>
<dbReference type="OrthoDB" id="9802600at2"/>
<dbReference type="PANTHER" id="PTHR31084">
    <property type="entry name" value="ALPHA-L-FUCOSIDASE 2"/>
    <property type="match status" value="1"/>
</dbReference>
<dbReference type="Proteomes" id="UP000292884">
    <property type="component" value="Unassembled WGS sequence"/>
</dbReference>
<dbReference type="Pfam" id="PF22124">
    <property type="entry name" value="Glyco_hydro_95_cat"/>
    <property type="match status" value="1"/>
</dbReference>
<evidence type="ECO:0000313" key="4">
    <source>
        <dbReference type="EMBL" id="TCC88563.1"/>
    </source>
</evidence>
<feature type="domain" description="Alpha fucosidase A-like C-terminal" evidence="2">
    <location>
        <begin position="713"/>
        <end position="809"/>
    </location>
</feature>
<dbReference type="AlphaFoldDB" id="A0A4R0MPJ9"/>
<dbReference type="InterPro" id="IPR049053">
    <property type="entry name" value="AFCA-like_C"/>
</dbReference>
<dbReference type="InterPro" id="IPR054363">
    <property type="entry name" value="GH95_cat"/>
</dbReference>
<evidence type="ECO:0000259" key="2">
    <source>
        <dbReference type="Pfam" id="PF21307"/>
    </source>
</evidence>
<dbReference type="InterPro" id="IPR016518">
    <property type="entry name" value="Alpha-L-fucosidase"/>
</dbReference>
<name>A0A4R0MPJ9_9SPHI</name>
<dbReference type="SUPFAM" id="SSF48208">
    <property type="entry name" value="Six-hairpin glycosidases"/>
    <property type="match status" value="1"/>
</dbReference>
<accession>A0A4R0MPJ9</accession>